<name>A8FUQ6_SHESH</name>
<proteinExistence type="predicted"/>
<dbReference type="Proteomes" id="UP000002015">
    <property type="component" value="Chromosome"/>
</dbReference>
<gene>
    <name evidence="2" type="ordered locus">Ssed_1970</name>
</gene>
<keyword evidence="1" id="KW-0732">Signal</keyword>
<dbReference type="InterPro" id="IPR036280">
    <property type="entry name" value="Multihaem_cyt_sf"/>
</dbReference>
<protein>
    <submittedName>
        <fullName evidence="2">Uncharacterized protein</fullName>
    </submittedName>
</protein>
<dbReference type="AlphaFoldDB" id="A8FUQ6"/>
<reference evidence="2 3" key="1">
    <citation type="submission" date="2007-08" db="EMBL/GenBank/DDBJ databases">
        <title>Complete sequence of Shewanella sediminis HAW-EB3.</title>
        <authorList>
            <consortium name="US DOE Joint Genome Institute"/>
            <person name="Copeland A."/>
            <person name="Lucas S."/>
            <person name="Lapidus A."/>
            <person name="Barry K."/>
            <person name="Glavina del Rio T."/>
            <person name="Dalin E."/>
            <person name="Tice H."/>
            <person name="Pitluck S."/>
            <person name="Chertkov O."/>
            <person name="Brettin T."/>
            <person name="Bruce D."/>
            <person name="Detter J.C."/>
            <person name="Han C."/>
            <person name="Schmutz J."/>
            <person name="Larimer F."/>
            <person name="Land M."/>
            <person name="Hauser L."/>
            <person name="Kyrpides N."/>
            <person name="Kim E."/>
            <person name="Zhao J.-S."/>
            <person name="Richardson P."/>
        </authorList>
    </citation>
    <scope>NUCLEOTIDE SEQUENCE [LARGE SCALE GENOMIC DNA]</scope>
    <source>
        <strain evidence="2 3">HAW-EB3</strain>
    </source>
</reference>
<feature type="chain" id="PRO_5002720047" evidence="1">
    <location>
        <begin position="22"/>
        <end position="653"/>
    </location>
</feature>
<evidence type="ECO:0000313" key="3">
    <source>
        <dbReference type="Proteomes" id="UP000002015"/>
    </source>
</evidence>
<accession>A8FUQ6</accession>
<evidence type="ECO:0000313" key="2">
    <source>
        <dbReference type="EMBL" id="ABV36579.1"/>
    </source>
</evidence>
<dbReference type="SUPFAM" id="SSF48695">
    <property type="entry name" value="Multiheme cytochromes"/>
    <property type="match status" value="1"/>
</dbReference>
<evidence type="ECO:0000256" key="1">
    <source>
        <dbReference type="SAM" id="SignalP"/>
    </source>
</evidence>
<dbReference type="HOGENOM" id="CLU_420859_0_0_6"/>
<dbReference type="OrthoDB" id="6245000at2"/>
<dbReference type="KEGG" id="sse:Ssed_1970"/>
<organism evidence="2 3">
    <name type="scientific">Shewanella sediminis (strain HAW-EB3)</name>
    <dbReference type="NCBI Taxonomy" id="425104"/>
    <lineage>
        <taxon>Bacteria</taxon>
        <taxon>Pseudomonadati</taxon>
        <taxon>Pseudomonadota</taxon>
        <taxon>Gammaproteobacteria</taxon>
        <taxon>Alteromonadales</taxon>
        <taxon>Shewanellaceae</taxon>
        <taxon>Shewanella</taxon>
    </lineage>
</organism>
<sequence precursor="true">MRNKKLTALILPLIWGITACGSDDNDNDAVQLPPPDEQVERNVAWDYIETPYNPFDSNELSGRVFVELDGIDDRVTKWIAKNSANLAFDLNADGAINQYDVPEDVFLTRKNGGPMLPKLEIDTEDMKQVLSSNPDGLGAGTSRPDVFVEGNYSVFDLLRYLVVTRPDMQFDSITPYQESALDTYEYLFSWDENGDGDFSNDGEYSASQNWSFTILNSNGDLGYISPGMFTYKRMDHSWLRPKQVVRFQNHSDTMTSRTRWIWEQQQQRLAANDGKFIIPQIQYLDVSQRPPAMNILATNLEVKPFNVRKDVFVEGQITSMDVWLTLAHEHDMDFRFSFWGTLSAGAMVNGFALSHDPIAGTYGGWTASTPRQGEFASANDFDQVQPLCDFGLDGTPDGEGRLTQEQCTDEWLTRLPIQGNNVAEVAGNNLHAYPPEYMLLLGPAVLAPLNGVVEVDLINFPDARTEVYVTDDMLEMADVPDAYDMQGKETAVLTAKYAATEPVGKARILDENHFGWKISDCTLCHNEEKQPLGHGGQSWPTNAVEGFDYQQPYYCATCHGANGAPKGHNRGARCFWCHSNRGEYVPQNHGDASVSRLLSGDEVIYSKRTYLAVSTDREQKPIPFEEIESNHNSDYNMSKTYPAPYACMTCHGK</sequence>
<keyword evidence="3" id="KW-1185">Reference proteome</keyword>
<dbReference type="EMBL" id="CP000821">
    <property type="protein sequence ID" value="ABV36579.1"/>
    <property type="molecule type" value="Genomic_DNA"/>
</dbReference>
<dbReference type="RefSeq" id="WP_012142314.1">
    <property type="nucleotide sequence ID" value="NC_009831.1"/>
</dbReference>
<feature type="signal peptide" evidence="1">
    <location>
        <begin position="1"/>
        <end position="21"/>
    </location>
</feature>
<dbReference type="PROSITE" id="PS51257">
    <property type="entry name" value="PROKAR_LIPOPROTEIN"/>
    <property type="match status" value="1"/>
</dbReference>